<accession>A0A370GT74</accession>
<proteinExistence type="predicted"/>
<sequence>MSYIFSHSILIRIFKGYESMKSRELFLKYSKVLFGSSMTTYLTLFAPSHLAKKHTVSSANDDTKQDQDKKGLAVVYTWLPDKERQQIGHQAVLIKGGQNDQPFYISFYPAEPATKYVNFLPFKFLSLGGHFSCGMHEDIENEGRKPDMVTVVPHLHYDEMKKLHDQMHEDVKDHKHGYQFFPNVPRIHNLIAYANHYHPSVSPFAHEPISEIPLDHDHPKVPAVKKDNCTSVIRRLLEAGGYPKEGFPNLLPWGNSPIGQHLSLEYIGAKKINETEKEALIEEALKAEHKSGTHPHHNRKPVLG</sequence>
<dbReference type="EMBL" id="QQAX01000004">
    <property type="protein sequence ID" value="RDI46892.1"/>
    <property type="molecule type" value="Genomic_DNA"/>
</dbReference>
<evidence type="ECO:0000313" key="2">
    <source>
        <dbReference type="Proteomes" id="UP000254720"/>
    </source>
</evidence>
<dbReference type="AlphaFoldDB" id="A0A370GT74"/>
<comment type="caution">
    <text evidence="1">The sequence shown here is derived from an EMBL/GenBank/DDBJ whole genome shotgun (WGS) entry which is preliminary data.</text>
</comment>
<gene>
    <name evidence="1" type="ORF">C8D86_10414</name>
</gene>
<dbReference type="Proteomes" id="UP000254720">
    <property type="component" value="Unassembled WGS sequence"/>
</dbReference>
<name>A0A370GT74_9COXI</name>
<protein>
    <submittedName>
        <fullName evidence="1">Uncharacterized protein</fullName>
    </submittedName>
</protein>
<organism evidence="1 2">
    <name type="scientific">Aquicella lusitana</name>
    <dbReference type="NCBI Taxonomy" id="254246"/>
    <lineage>
        <taxon>Bacteria</taxon>
        <taxon>Pseudomonadati</taxon>
        <taxon>Pseudomonadota</taxon>
        <taxon>Gammaproteobacteria</taxon>
        <taxon>Legionellales</taxon>
        <taxon>Coxiellaceae</taxon>
        <taxon>Aquicella</taxon>
    </lineage>
</organism>
<evidence type="ECO:0000313" key="1">
    <source>
        <dbReference type="EMBL" id="RDI46892.1"/>
    </source>
</evidence>
<keyword evidence="2" id="KW-1185">Reference proteome</keyword>
<reference evidence="1 2" key="1">
    <citation type="submission" date="2018-07" db="EMBL/GenBank/DDBJ databases">
        <title>Genomic Encyclopedia of Type Strains, Phase IV (KMG-IV): sequencing the most valuable type-strain genomes for metagenomic binning, comparative biology and taxonomic classification.</title>
        <authorList>
            <person name="Goeker M."/>
        </authorList>
    </citation>
    <scope>NUCLEOTIDE SEQUENCE [LARGE SCALE GENOMIC DNA]</scope>
    <source>
        <strain evidence="1 2">DSM 16500</strain>
    </source>
</reference>